<keyword evidence="2" id="KW-1185">Reference proteome</keyword>
<dbReference type="KEGG" id="fer:FNB15_12925"/>
<name>A0A516H2X3_9PROT</name>
<sequence>MQTDNRLLDDLSRIATGALGTLQGVKGEVEQAFRQRLERALADMELVSREEFEAVKAMAQAAREENIRLSERLALLESRQNGGVGDPA</sequence>
<reference evidence="1 2" key="1">
    <citation type="submission" date="2019-07" db="EMBL/GenBank/DDBJ databases">
        <title>Genome sequencing for Ferrovibrio sp. K5.</title>
        <authorList>
            <person name="Park S.-J."/>
        </authorList>
    </citation>
    <scope>NUCLEOTIDE SEQUENCE [LARGE SCALE GENOMIC DNA]</scope>
    <source>
        <strain evidence="1 2">K5</strain>
    </source>
</reference>
<proteinExistence type="predicted"/>
<evidence type="ECO:0000313" key="1">
    <source>
        <dbReference type="EMBL" id="QDO98117.1"/>
    </source>
</evidence>
<dbReference type="EMBL" id="CP041636">
    <property type="protein sequence ID" value="QDO98117.1"/>
    <property type="molecule type" value="Genomic_DNA"/>
</dbReference>
<organism evidence="1 2">
    <name type="scientific">Ferrovibrio terrae</name>
    <dbReference type="NCBI Taxonomy" id="2594003"/>
    <lineage>
        <taxon>Bacteria</taxon>
        <taxon>Pseudomonadati</taxon>
        <taxon>Pseudomonadota</taxon>
        <taxon>Alphaproteobacteria</taxon>
        <taxon>Rhodospirillales</taxon>
        <taxon>Rhodospirillaceae</taxon>
        <taxon>Ferrovibrio</taxon>
    </lineage>
</organism>
<dbReference type="InterPro" id="IPR007475">
    <property type="entry name" value="UbiK"/>
</dbReference>
<dbReference type="Proteomes" id="UP000317496">
    <property type="component" value="Chromosome"/>
</dbReference>
<dbReference type="Pfam" id="PF04380">
    <property type="entry name" value="BMFP"/>
    <property type="match status" value="1"/>
</dbReference>
<gene>
    <name evidence="1" type="ORF">FNB15_12925</name>
</gene>
<dbReference type="OrthoDB" id="7392124at2"/>
<protein>
    <submittedName>
        <fullName evidence="1">Accessory factor UbiK family protein</fullName>
    </submittedName>
</protein>
<accession>A0A516H2X3</accession>
<evidence type="ECO:0000313" key="2">
    <source>
        <dbReference type="Proteomes" id="UP000317496"/>
    </source>
</evidence>
<dbReference type="RefSeq" id="WP_144069098.1">
    <property type="nucleotide sequence ID" value="NZ_CP041636.1"/>
</dbReference>
<dbReference type="AlphaFoldDB" id="A0A516H2X3"/>